<sequence length="193" mass="21687">MNSPSSSSISHLMIEDITSTTTKNCNKKNVLENFNQISPTAASGKGSSKRKKRRPRTIFTPQQVEELEKAFQSAHYPDVFARESLSIKTGIPEATIQVYFQNRRSKWRKTEKTWGKSTIMAEYGLFGAISRHSLPIPETILNSTDDNVAPWLLGMHKKSIEAAAQLDAVENKDLEEESSSDDEQPAKKVSKTW</sequence>
<evidence type="ECO:0000313" key="1">
    <source>
        <dbReference type="Proteomes" id="UP000095286"/>
    </source>
</evidence>
<dbReference type="Proteomes" id="UP000095286">
    <property type="component" value="Unplaced"/>
</dbReference>
<accession>A0AC35TH17</accession>
<reference evidence="2" key="1">
    <citation type="submission" date="2016-11" db="UniProtKB">
        <authorList>
            <consortium name="WormBaseParasite"/>
        </authorList>
    </citation>
    <scope>IDENTIFICATION</scope>
    <source>
        <strain evidence="2">KR3021</strain>
    </source>
</reference>
<name>A0AC35TH17_9BILA</name>
<evidence type="ECO:0000313" key="2">
    <source>
        <dbReference type="WBParaSite" id="RSKR_0000047500.1"/>
    </source>
</evidence>
<organism evidence="1 2">
    <name type="scientific">Rhabditophanes sp. KR3021</name>
    <dbReference type="NCBI Taxonomy" id="114890"/>
    <lineage>
        <taxon>Eukaryota</taxon>
        <taxon>Metazoa</taxon>
        <taxon>Ecdysozoa</taxon>
        <taxon>Nematoda</taxon>
        <taxon>Chromadorea</taxon>
        <taxon>Rhabditida</taxon>
        <taxon>Tylenchina</taxon>
        <taxon>Panagrolaimomorpha</taxon>
        <taxon>Strongyloidoidea</taxon>
        <taxon>Alloionematidae</taxon>
        <taxon>Rhabditophanes</taxon>
    </lineage>
</organism>
<protein>
    <submittedName>
        <fullName evidence="2">Homeobox domain-containing protein</fullName>
    </submittedName>
</protein>
<proteinExistence type="predicted"/>
<dbReference type="WBParaSite" id="RSKR_0000047500.1">
    <property type="protein sequence ID" value="RSKR_0000047500.1"/>
    <property type="gene ID" value="RSKR_0000047500"/>
</dbReference>